<evidence type="ECO:0000313" key="2">
    <source>
        <dbReference type="Proteomes" id="UP001396334"/>
    </source>
</evidence>
<comment type="caution">
    <text evidence="1">The sequence shown here is derived from an EMBL/GenBank/DDBJ whole genome shotgun (WGS) entry which is preliminary data.</text>
</comment>
<proteinExistence type="predicted"/>
<evidence type="ECO:0000313" key="1">
    <source>
        <dbReference type="EMBL" id="KAK9036254.1"/>
    </source>
</evidence>
<protein>
    <submittedName>
        <fullName evidence="1">Uncharacterized protein</fullName>
    </submittedName>
</protein>
<reference evidence="1 2" key="1">
    <citation type="journal article" date="2024" name="G3 (Bethesda)">
        <title>Genome assembly of Hibiscus sabdariffa L. provides insights into metabolisms of medicinal natural products.</title>
        <authorList>
            <person name="Kim T."/>
        </authorList>
    </citation>
    <scope>NUCLEOTIDE SEQUENCE [LARGE SCALE GENOMIC DNA]</scope>
    <source>
        <strain evidence="1">TK-2024</strain>
        <tissue evidence="1">Old leaves</tissue>
    </source>
</reference>
<dbReference type="EMBL" id="JBBPBN010000006">
    <property type="protein sequence ID" value="KAK9036254.1"/>
    <property type="molecule type" value="Genomic_DNA"/>
</dbReference>
<organism evidence="1 2">
    <name type="scientific">Hibiscus sabdariffa</name>
    <name type="common">roselle</name>
    <dbReference type="NCBI Taxonomy" id="183260"/>
    <lineage>
        <taxon>Eukaryota</taxon>
        <taxon>Viridiplantae</taxon>
        <taxon>Streptophyta</taxon>
        <taxon>Embryophyta</taxon>
        <taxon>Tracheophyta</taxon>
        <taxon>Spermatophyta</taxon>
        <taxon>Magnoliopsida</taxon>
        <taxon>eudicotyledons</taxon>
        <taxon>Gunneridae</taxon>
        <taxon>Pentapetalae</taxon>
        <taxon>rosids</taxon>
        <taxon>malvids</taxon>
        <taxon>Malvales</taxon>
        <taxon>Malvaceae</taxon>
        <taxon>Malvoideae</taxon>
        <taxon>Hibiscus</taxon>
    </lineage>
</organism>
<gene>
    <name evidence="1" type="ORF">V6N11_078262</name>
</gene>
<accession>A0ABR2TFS4</accession>
<keyword evidence="2" id="KW-1185">Reference proteome</keyword>
<name>A0ABR2TFS4_9ROSI</name>
<sequence>MNWMAVDMSSELVSYSITEPSSPGSAIVSVSCWNLTAPGTIVAEAYGIVSISCWNLTARVRGTRISE</sequence>
<dbReference type="Proteomes" id="UP001396334">
    <property type="component" value="Unassembled WGS sequence"/>
</dbReference>